<name>A0A7W9LZH7_9PSEU</name>
<evidence type="ECO:0000313" key="2">
    <source>
        <dbReference type="Proteomes" id="UP000552097"/>
    </source>
</evidence>
<comment type="caution">
    <text evidence="1">The sequence shown here is derived from an EMBL/GenBank/DDBJ whole genome shotgun (WGS) entry which is preliminary data.</text>
</comment>
<dbReference type="Gene3D" id="3.40.50.1000">
    <property type="entry name" value="HAD superfamily/HAD-like"/>
    <property type="match status" value="1"/>
</dbReference>
<evidence type="ECO:0000313" key="1">
    <source>
        <dbReference type="EMBL" id="MBB5801880.1"/>
    </source>
</evidence>
<proteinExistence type="predicted"/>
<dbReference type="PANTHER" id="PTHR43434:SF21">
    <property type="entry name" value="SLL0295 PROTEIN"/>
    <property type="match status" value="1"/>
</dbReference>
<keyword evidence="2" id="KW-1185">Reference proteome</keyword>
<organism evidence="1 2">
    <name type="scientific">Saccharothrix ecbatanensis</name>
    <dbReference type="NCBI Taxonomy" id="1105145"/>
    <lineage>
        <taxon>Bacteria</taxon>
        <taxon>Bacillati</taxon>
        <taxon>Actinomycetota</taxon>
        <taxon>Actinomycetes</taxon>
        <taxon>Pseudonocardiales</taxon>
        <taxon>Pseudonocardiaceae</taxon>
        <taxon>Saccharothrix</taxon>
    </lineage>
</organism>
<dbReference type="Proteomes" id="UP000552097">
    <property type="component" value="Unassembled WGS sequence"/>
</dbReference>
<accession>A0A7W9LZH7</accession>
<dbReference type="GO" id="GO:0005829">
    <property type="term" value="C:cytosol"/>
    <property type="evidence" value="ECO:0007669"/>
    <property type="project" value="TreeGrafter"/>
</dbReference>
<dbReference type="PANTHER" id="PTHR43434">
    <property type="entry name" value="PHOSPHOGLYCOLATE PHOSPHATASE"/>
    <property type="match status" value="1"/>
</dbReference>
<dbReference type="Pfam" id="PF00702">
    <property type="entry name" value="Hydrolase"/>
    <property type="match status" value="1"/>
</dbReference>
<dbReference type="InterPro" id="IPR036412">
    <property type="entry name" value="HAD-like_sf"/>
</dbReference>
<protein>
    <submittedName>
        <fullName evidence="1">Phosphoglycolate phosphatase-like HAD superfamily hydrolase</fullName>
    </submittedName>
</protein>
<dbReference type="SUPFAM" id="SSF56784">
    <property type="entry name" value="HAD-like"/>
    <property type="match status" value="1"/>
</dbReference>
<dbReference type="EMBL" id="JACHMO010000001">
    <property type="protein sequence ID" value="MBB5801880.1"/>
    <property type="molecule type" value="Genomic_DNA"/>
</dbReference>
<dbReference type="InterPro" id="IPR050155">
    <property type="entry name" value="HAD-like_hydrolase_sf"/>
</dbReference>
<dbReference type="InterPro" id="IPR023214">
    <property type="entry name" value="HAD_sf"/>
</dbReference>
<reference evidence="1 2" key="1">
    <citation type="submission" date="2020-08" db="EMBL/GenBank/DDBJ databases">
        <title>Sequencing the genomes of 1000 actinobacteria strains.</title>
        <authorList>
            <person name="Klenk H.-P."/>
        </authorList>
    </citation>
    <scope>NUCLEOTIDE SEQUENCE [LARGE SCALE GENOMIC DNA]</scope>
    <source>
        <strain evidence="1 2">DSM 45486</strain>
    </source>
</reference>
<dbReference type="RefSeq" id="WP_184918248.1">
    <property type="nucleotide sequence ID" value="NZ_JACHMO010000001.1"/>
</dbReference>
<dbReference type="GO" id="GO:0006281">
    <property type="term" value="P:DNA repair"/>
    <property type="evidence" value="ECO:0007669"/>
    <property type="project" value="TreeGrafter"/>
</dbReference>
<dbReference type="GO" id="GO:0008967">
    <property type="term" value="F:phosphoglycolate phosphatase activity"/>
    <property type="evidence" value="ECO:0007669"/>
    <property type="project" value="TreeGrafter"/>
</dbReference>
<sequence length="242" mass="26507">MTGRVLALDFDGVVCDALAECALITWFGVHRHDCGTPGSEHLEAVPGEFVARFRKVRDYARLLDHFVVAHHPEADAVVTQREFDALFASIDPVEVAAFTEAAGAARAWLREREPEFWLDLHTLYPGLPEALRRHAGSVAIITAKDDASVRAILDRHALGSTVAEVYGECGAKADAVRDLAARRGVDPSSVIFVDDNLANVRRVAETGARALWAQWGYQIPEHRDEAARHEVEPLELSALAGI</sequence>
<dbReference type="CDD" id="cd01427">
    <property type="entry name" value="HAD_like"/>
    <property type="match status" value="1"/>
</dbReference>
<gene>
    <name evidence="1" type="ORF">F4560_001648</name>
</gene>
<dbReference type="AlphaFoldDB" id="A0A7W9LZH7"/>
<keyword evidence="1" id="KW-0378">Hydrolase</keyword>